<dbReference type="AlphaFoldDB" id="E9FVG0"/>
<keyword evidence="2" id="KW-1185">Reference proteome</keyword>
<dbReference type="KEGG" id="dpx:DAPPUDRAFT_233684"/>
<gene>
    <name evidence="1" type="ORF">DAPPUDRAFT_233684</name>
</gene>
<dbReference type="Proteomes" id="UP000000305">
    <property type="component" value="Unassembled WGS sequence"/>
</dbReference>
<accession>E9FVG0</accession>
<organism evidence="1 2">
    <name type="scientific">Daphnia pulex</name>
    <name type="common">Water flea</name>
    <dbReference type="NCBI Taxonomy" id="6669"/>
    <lineage>
        <taxon>Eukaryota</taxon>
        <taxon>Metazoa</taxon>
        <taxon>Ecdysozoa</taxon>
        <taxon>Arthropoda</taxon>
        <taxon>Crustacea</taxon>
        <taxon>Branchiopoda</taxon>
        <taxon>Diplostraca</taxon>
        <taxon>Cladocera</taxon>
        <taxon>Anomopoda</taxon>
        <taxon>Daphniidae</taxon>
        <taxon>Daphnia</taxon>
    </lineage>
</organism>
<name>E9FVG0_DAPPU</name>
<proteinExistence type="predicted"/>
<evidence type="ECO:0000313" key="2">
    <source>
        <dbReference type="Proteomes" id="UP000000305"/>
    </source>
</evidence>
<reference evidence="1 2" key="1">
    <citation type="journal article" date="2011" name="Science">
        <title>The ecoresponsive genome of Daphnia pulex.</title>
        <authorList>
            <person name="Colbourne J.K."/>
            <person name="Pfrender M.E."/>
            <person name="Gilbert D."/>
            <person name="Thomas W.K."/>
            <person name="Tucker A."/>
            <person name="Oakley T.H."/>
            <person name="Tokishita S."/>
            <person name="Aerts A."/>
            <person name="Arnold G.J."/>
            <person name="Basu M.K."/>
            <person name="Bauer D.J."/>
            <person name="Caceres C.E."/>
            <person name="Carmel L."/>
            <person name="Casola C."/>
            <person name="Choi J.H."/>
            <person name="Detter J.C."/>
            <person name="Dong Q."/>
            <person name="Dusheyko S."/>
            <person name="Eads B.D."/>
            <person name="Frohlich T."/>
            <person name="Geiler-Samerotte K.A."/>
            <person name="Gerlach D."/>
            <person name="Hatcher P."/>
            <person name="Jogdeo S."/>
            <person name="Krijgsveld J."/>
            <person name="Kriventseva E.V."/>
            <person name="Kultz D."/>
            <person name="Laforsch C."/>
            <person name="Lindquist E."/>
            <person name="Lopez J."/>
            <person name="Manak J.R."/>
            <person name="Muller J."/>
            <person name="Pangilinan J."/>
            <person name="Patwardhan R.P."/>
            <person name="Pitluck S."/>
            <person name="Pritham E.J."/>
            <person name="Rechtsteiner A."/>
            <person name="Rho M."/>
            <person name="Rogozin I.B."/>
            <person name="Sakarya O."/>
            <person name="Salamov A."/>
            <person name="Schaack S."/>
            <person name="Shapiro H."/>
            <person name="Shiga Y."/>
            <person name="Skalitzky C."/>
            <person name="Smith Z."/>
            <person name="Souvorov A."/>
            <person name="Sung W."/>
            <person name="Tang Z."/>
            <person name="Tsuchiya D."/>
            <person name="Tu H."/>
            <person name="Vos H."/>
            <person name="Wang M."/>
            <person name="Wolf Y.I."/>
            <person name="Yamagata H."/>
            <person name="Yamada T."/>
            <person name="Ye Y."/>
            <person name="Shaw J.R."/>
            <person name="Andrews J."/>
            <person name="Crease T.J."/>
            <person name="Tang H."/>
            <person name="Lucas S.M."/>
            <person name="Robertson H.M."/>
            <person name="Bork P."/>
            <person name="Koonin E.V."/>
            <person name="Zdobnov E.M."/>
            <person name="Grigoriev I.V."/>
            <person name="Lynch M."/>
            <person name="Boore J.L."/>
        </authorList>
    </citation>
    <scope>NUCLEOTIDE SEQUENCE [LARGE SCALE GENOMIC DNA]</scope>
</reference>
<dbReference type="EMBL" id="GL732525">
    <property type="protein sequence ID" value="EFX89112.1"/>
    <property type="molecule type" value="Genomic_DNA"/>
</dbReference>
<sequence>MTPYGPKWPFISHQAEPFLVPFDPDNLLLLLLAYNTQCAAVERARVVRYDAVGAPTELKRDYVYAIAHNNHLRFNEAN</sequence>
<dbReference type="HOGENOM" id="CLU_2624514_0_0_1"/>
<dbReference type="InParanoid" id="E9FVG0"/>
<evidence type="ECO:0000313" key="1">
    <source>
        <dbReference type="EMBL" id="EFX89112.1"/>
    </source>
</evidence>
<protein>
    <submittedName>
        <fullName evidence="1">Uncharacterized protein</fullName>
    </submittedName>
</protein>